<evidence type="ECO:0000313" key="3">
    <source>
        <dbReference type="Proteomes" id="UP001145742"/>
    </source>
</evidence>
<proteinExistence type="predicted"/>
<evidence type="ECO:0000256" key="1">
    <source>
        <dbReference type="SAM" id="MobiDB-lite"/>
    </source>
</evidence>
<sequence length="93" mass="10145">MLEAGRAFGCSSQPPKDAHMSQHMGPATSPTFKEPPGTSPATAEASHPSDWSITQKKVGSAEKWGSFWSNVQCQTDRRRHYIALSPGRSMITE</sequence>
<reference evidence="2" key="1">
    <citation type="submission" date="2019-10" db="EMBL/GenBank/DDBJ databases">
        <authorList>
            <person name="Soares A.E.R."/>
            <person name="Aleixo A."/>
            <person name="Schneider P."/>
            <person name="Miyaki C.Y."/>
            <person name="Schneider M.P."/>
            <person name="Mello C."/>
            <person name="Vasconcelos A.T.R."/>
        </authorList>
    </citation>
    <scope>NUCLEOTIDE SEQUENCE</scope>
    <source>
        <tissue evidence="2">Muscle</tissue>
    </source>
</reference>
<name>A0ABQ9CVS6_9PASS</name>
<keyword evidence="3" id="KW-1185">Reference proteome</keyword>
<organism evidence="2 3">
    <name type="scientific">Willisornis vidua</name>
    <name type="common">Xingu scale-backed antbird</name>
    <dbReference type="NCBI Taxonomy" id="1566151"/>
    <lineage>
        <taxon>Eukaryota</taxon>
        <taxon>Metazoa</taxon>
        <taxon>Chordata</taxon>
        <taxon>Craniata</taxon>
        <taxon>Vertebrata</taxon>
        <taxon>Euteleostomi</taxon>
        <taxon>Archelosauria</taxon>
        <taxon>Archosauria</taxon>
        <taxon>Dinosauria</taxon>
        <taxon>Saurischia</taxon>
        <taxon>Theropoda</taxon>
        <taxon>Coelurosauria</taxon>
        <taxon>Aves</taxon>
        <taxon>Neognathae</taxon>
        <taxon>Neoaves</taxon>
        <taxon>Telluraves</taxon>
        <taxon>Australaves</taxon>
        <taxon>Passeriformes</taxon>
        <taxon>Thamnophilidae</taxon>
        <taxon>Willisornis</taxon>
    </lineage>
</organism>
<evidence type="ECO:0000313" key="2">
    <source>
        <dbReference type="EMBL" id="KAJ7410122.1"/>
    </source>
</evidence>
<feature type="region of interest" description="Disordered" evidence="1">
    <location>
        <begin position="1"/>
        <end position="60"/>
    </location>
</feature>
<dbReference type="EMBL" id="WHWB01034428">
    <property type="protein sequence ID" value="KAJ7410122.1"/>
    <property type="molecule type" value="Genomic_DNA"/>
</dbReference>
<dbReference type="Proteomes" id="UP001145742">
    <property type="component" value="Unassembled WGS sequence"/>
</dbReference>
<comment type="caution">
    <text evidence="2">The sequence shown here is derived from an EMBL/GenBank/DDBJ whole genome shotgun (WGS) entry which is preliminary data.</text>
</comment>
<accession>A0ABQ9CVS6</accession>
<gene>
    <name evidence="2" type="ORF">WISP_110906</name>
</gene>
<protein>
    <submittedName>
        <fullName evidence="2">Uncharacterized protein</fullName>
    </submittedName>
</protein>